<evidence type="ECO:0000313" key="1">
    <source>
        <dbReference type="EMBL" id="TVT30123.1"/>
    </source>
</evidence>
<evidence type="ECO:0000313" key="2">
    <source>
        <dbReference type="Proteomes" id="UP000319142"/>
    </source>
</evidence>
<organism evidence="1 2">
    <name type="scientific">Marinobacter vinifirmus</name>
    <dbReference type="NCBI Taxonomy" id="355591"/>
    <lineage>
        <taxon>Bacteria</taxon>
        <taxon>Pseudomonadati</taxon>
        <taxon>Pseudomonadota</taxon>
        <taxon>Gammaproteobacteria</taxon>
        <taxon>Pseudomonadales</taxon>
        <taxon>Marinobacteraceae</taxon>
        <taxon>Marinobacter</taxon>
    </lineage>
</organism>
<dbReference type="EMBL" id="VMRX01000075">
    <property type="protein sequence ID" value="TVT30123.1"/>
    <property type="molecule type" value="Genomic_DNA"/>
</dbReference>
<dbReference type="RefSeq" id="WP_273135344.1">
    <property type="nucleotide sequence ID" value="NZ_VMRX01000075.1"/>
</dbReference>
<protein>
    <submittedName>
        <fullName evidence="1">Uncharacterized protein</fullName>
    </submittedName>
</protein>
<sequence length="121" mass="13632">MNLLALKEIIDNNVEILESSAQENGADESTVVGIAKYAASNGYEALSANQKYHFDNCIRHLIEDVQCPGYTHEFEEVPRDCPNILDDDDLVEYYQNDGKYCESCEGQASADAHTKETFFRD</sequence>
<dbReference type="Proteomes" id="UP000319142">
    <property type="component" value="Unassembled WGS sequence"/>
</dbReference>
<name>A0A558B0V0_9GAMM</name>
<reference evidence="1 2" key="1">
    <citation type="submission" date="2019-07" db="EMBL/GenBank/DDBJ databases">
        <title>The pathways for chlorine oxyanion respiration interact through the shared metabolite chlorate.</title>
        <authorList>
            <person name="Barnum T.P."/>
            <person name="Cheng Y."/>
            <person name="Hill K.A."/>
            <person name="Lucas L.N."/>
            <person name="Carlson H.K."/>
            <person name="Coates J.D."/>
        </authorList>
    </citation>
    <scope>NUCLEOTIDE SEQUENCE [LARGE SCALE GENOMIC DNA]</scope>
    <source>
        <strain evidence="1">UCB</strain>
    </source>
</reference>
<accession>A0A558B0V0</accession>
<dbReference type="AlphaFoldDB" id="A0A558B0V0"/>
<gene>
    <name evidence="1" type="ORF">FHK81_17145</name>
</gene>
<proteinExistence type="predicted"/>
<comment type="caution">
    <text evidence="1">The sequence shown here is derived from an EMBL/GenBank/DDBJ whole genome shotgun (WGS) entry which is preliminary data.</text>
</comment>